<dbReference type="PANTHER" id="PTHR43772:SF2">
    <property type="entry name" value="PUTATIVE (AFU_ORTHOLOGUE AFUA_2G04480)-RELATED"/>
    <property type="match status" value="1"/>
</dbReference>
<dbReference type="CDD" id="cd18618">
    <property type="entry name" value="GH43_Xsa43E-like"/>
    <property type="match status" value="1"/>
</dbReference>
<dbReference type="InterPro" id="IPR007934">
    <property type="entry name" value="AbfB_ABD"/>
</dbReference>
<dbReference type="GO" id="GO:0046373">
    <property type="term" value="P:L-arabinose metabolic process"/>
    <property type="evidence" value="ECO:0007669"/>
    <property type="project" value="InterPro"/>
</dbReference>
<keyword evidence="3 8" id="KW-0378">Hydrolase</keyword>
<dbReference type="InterPro" id="IPR035992">
    <property type="entry name" value="Ricin_B-like_lectins"/>
</dbReference>
<dbReference type="InterPro" id="IPR023296">
    <property type="entry name" value="Glyco_hydro_beta-prop_sf"/>
</dbReference>
<dbReference type="RefSeq" id="WP_077315458.1">
    <property type="nucleotide sequence ID" value="NZ_AP024887.1"/>
</dbReference>
<organism evidence="12 13">
    <name type="scientific">Vibrio palustris</name>
    <dbReference type="NCBI Taxonomy" id="1918946"/>
    <lineage>
        <taxon>Bacteria</taxon>
        <taxon>Pseudomonadati</taxon>
        <taxon>Pseudomonadota</taxon>
        <taxon>Gammaproteobacteria</taxon>
        <taxon>Vibrionales</taxon>
        <taxon>Vibrionaceae</taxon>
        <taxon>Vibrio</taxon>
    </lineage>
</organism>
<dbReference type="InterPro" id="IPR006710">
    <property type="entry name" value="Glyco_hydro_43"/>
</dbReference>
<dbReference type="CDD" id="cd00161">
    <property type="entry name" value="beta-trefoil_Ricin-like"/>
    <property type="match status" value="1"/>
</dbReference>
<dbReference type="GO" id="GO:0046556">
    <property type="term" value="F:alpha-L-arabinofuranosidase activity"/>
    <property type="evidence" value="ECO:0007669"/>
    <property type="project" value="InterPro"/>
</dbReference>
<feature type="domain" description="Alpha-L-arabinofuranosidase B arabinose-binding" evidence="10">
    <location>
        <begin position="480"/>
        <end position="588"/>
    </location>
</feature>
<comment type="similarity">
    <text evidence="1 8">Belongs to the glycosyl hydrolase 43 family.</text>
</comment>
<dbReference type="Proteomes" id="UP000189475">
    <property type="component" value="Unassembled WGS sequence"/>
</dbReference>
<reference evidence="12 13" key="1">
    <citation type="submission" date="2017-02" db="EMBL/GenBank/DDBJ databases">
        <authorList>
            <person name="Peterson S.W."/>
        </authorList>
    </citation>
    <scope>NUCLEOTIDE SEQUENCE [LARGE SCALE GENOMIC DNA]</scope>
    <source>
        <strain evidence="12 13">CECT 9027</strain>
    </source>
</reference>
<dbReference type="Pfam" id="PF05270">
    <property type="entry name" value="AbfB"/>
    <property type="match status" value="1"/>
</dbReference>
<name>A0A1R4B816_9VIBR</name>
<dbReference type="STRING" id="1918946.VPAL9027_03090"/>
<feature type="active site" description="Proton acceptor" evidence="6">
    <location>
        <position position="35"/>
    </location>
</feature>
<dbReference type="PANTHER" id="PTHR43772">
    <property type="entry name" value="ENDO-1,4-BETA-XYLANASE"/>
    <property type="match status" value="1"/>
</dbReference>
<feature type="domain" description="Ricin B lectin" evidence="11">
    <location>
        <begin position="322"/>
        <end position="391"/>
    </location>
</feature>
<dbReference type="Pfam" id="PF14200">
    <property type="entry name" value="RicinB_lectin_2"/>
    <property type="match status" value="1"/>
</dbReference>
<evidence type="ECO:0000313" key="12">
    <source>
        <dbReference type="EMBL" id="SJL85067.1"/>
    </source>
</evidence>
<evidence type="ECO:0000259" key="11">
    <source>
        <dbReference type="Pfam" id="PF14200"/>
    </source>
</evidence>
<proteinExistence type="inferred from homology"/>
<accession>A0A1R4B816</accession>
<evidence type="ECO:0000259" key="10">
    <source>
        <dbReference type="Pfam" id="PF05270"/>
    </source>
</evidence>
<dbReference type="InterPro" id="IPR036195">
    <property type="entry name" value="AbfB_ABD_sf"/>
</dbReference>
<gene>
    <name evidence="12" type="primary">xsa</name>
    <name evidence="12" type="ORF">VPAL9027_03090</name>
</gene>
<evidence type="ECO:0000256" key="2">
    <source>
        <dbReference type="ARBA" id="ARBA00022651"/>
    </source>
</evidence>
<keyword evidence="4" id="KW-0119">Carbohydrate metabolism</keyword>
<evidence type="ECO:0000256" key="9">
    <source>
        <dbReference type="SAM" id="SignalP"/>
    </source>
</evidence>
<keyword evidence="9" id="KW-0732">Signal</keyword>
<evidence type="ECO:0000256" key="4">
    <source>
        <dbReference type="ARBA" id="ARBA00023277"/>
    </source>
</evidence>
<dbReference type="SUPFAM" id="SSF110221">
    <property type="entry name" value="AbfB domain"/>
    <property type="match status" value="1"/>
</dbReference>
<dbReference type="Gene3D" id="2.80.10.50">
    <property type="match status" value="2"/>
</dbReference>
<dbReference type="SUPFAM" id="SSF50370">
    <property type="entry name" value="Ricin B-like lectins"/>
    <property type="match status" value="1"/>
</dbReference>
<feature type="active site" description="Proton donor" evidence="6">
    <location>
        <position position="211"/>
    </location>
</feature>
<dbReference type="InterPro" id="IPR000772">
    <property type="entry name" value="Ricin_B_lectin"/>
</dbReference>
<evidence type="ECO:0000256" key="7">
    <source>
        <dbReference type="PIRSR" id="PIRSR606710-2"/>
    </source>
</evidence>
<dbReference type="OrthoDB" id="9760116at2"/>
<feature type="site" description="Important for catalytic activity, responsible for pKa modulation of the active site Glu and correct orientation of both the proton donor and substrate" evidence="7">
    <location>
        <position position="158"/>
    </location>
</feature>
<dbReference type="AlphaFoldDB" id="A0A1R4B816"/>
<protein>
    <submittedName>
        <fullName evidence="12">Xylosidase/arabinosidase</fullName>
    </submittedName>
</protein>
<evidence type="ECO:0000256" key="8">
    <source>
        <dbReference type="RuleBase" id="RU361187"/>
    </source>
</evidence>
<evidence type="ECO:0000256" key="5">
    <source>
        <dbReference type="ARBA" id="ARBA00023295"/>
    </source>
</evidence>
<evidence type="ECO:0000313" key="13">
    <source>
        <dbReference type="Proteomes" id="UP000189475"/>
    </source>
</evidence>
<dbReference type="InterPro" id="IPR052176">
    <property type="entry name" value="Glycosyl_Hydrlase_43_Enz"/>
</dbReference>
<dbReference type="CDD" id="cd23399">
    <property type="entry name" value="beta-trefoil_ABD_ABFB"/>
    <property type="match status" value="1"/>
</dbReference>
<dbReference type="SUPFAM" id="SSF75005">
    <property type="entry name" value="Arabinanase/levansucrase/invertase"/>
    <property type="match status" value="1"/>
</dbReference>
<feature type="signal peptide" evidence="9">
    <location>
        <begin position="1"/>
        <end position="23"/>
    </location>
</feature>
<dbReference type="PROSITE" id="PS50231">
    <property type="entry name" value="RICIN_B_LECTIN"/>
    <property type="match status" value="1"/>
</dbReference>
<feature type="chain" id="PRO_5012797261" evidence="9">
    <location>
        <begin position="24"/>
        <end position="591"/>
    </location>
</feature>
<evidence type="ECO:0000256" key="3">
    <source>
        <dbReference type="ARBA" id="ARBA00022801"/>
    </source>
</evidence>
<dbReference type="Pfam" id="PF04616">
    <property type="entry name" value="Glyco_hydro_43"/>
    <property type="match status" value="1"/>
</dbReference>
<keyword evidence="2" id="KW-0624">Polysaccharide degradation</keyword>
<dbReference type="GO" id="GO:0045493">
    <property type="term" value="P:xylan catabolic process"/>
    <property type="evidence" value="ECO:0007669"/>
    <property type="project" value="UniProtKB-KW"/>
</dbReference>
<evidence type="ECO:0000256" key="6">
    <source>
        <dbReference type="PIRSR" id="PIRSR606710-1"/>
    </source>
</evidence>
<dbReference type="EMBL" id="FUFT01000009">
    <property type="protein sequence ID" value="SJL85067.1"/>
    <property type="molecule type" value="Genomic_DNA"/>
</dbReference>
<keyword evidence="2" id="KW-0858">Xylan degradation</keyword>
<sequence>MSIYKKSMLATALLLSSTTLALASNPIIKHIYTADPSAAVFDDTVYIYTGHDQAEVTDTGYRMYDWHVFSSQDLVNWQDHGPALSLEDFSWASADAWAGEVIKRGDKYYWYVPVNNDRDGWFGIGVAESDSPSGPFHDALGHALITDSMTPNETLDIDPTVFIDNQGQAYMFWGNATDGGLIKAVKLKENMVELDGDIQTIGNDQVPWFTEAPYVHERNGTYYLSYAAGWPERIVYSTSTNPMGPYRYQGIILEADDVNSPTSHQSIITYHDQSYLVYHNAELPDGGEYRRSVAMDKLEYDQSGHIKKVIPTQQGVGTPGLSGEFVVKNRLSERCLQPNQDSMKLVQHSCNATVNQTFQLRHTLDDRYKLIHKKTGQVLDIRSSSTDNGALAVLRPDSNSMSQYWNITQQDTPQAFHVKNSQSQKLLESINAVTTQDAVVGQWQNNGGYQQDWLLLRANATTITPVGWEDSQLSFRANGVWLETNPTPATSSQFKVVAGLADPQGISFESVSHPGYYLRHRNFSLYMEYNKGNTFAADATFYRRQGLSNPDKTSYESYNYPQYFIRHKNYQLVVETLSSDLDKADATFHEM</sequence>
<keyword evidence="5 8" id="KW-0326">Glycosidase</keyword>
<dbReference type="Gene3D" id="2.115.10.20">
    <property type="entry name" value="Glycosyl hydrolase domain, family 43"/>
    <property type="match status" value="1"/>
</dbReference>
<keyword evidence="13" id="KW-1185">Reference proteome</keyword>
<evidence type="ECO:0000256" key="1">
    <source>
        <dbReference type="ARBA" id="ARBA00009865"/>
    </source>
</evidence>